<sequence length="221" mass="24282">MEDVTDDHHDTAALAREFLQDAILTEEPAQLPSAEFSSPYFDPITFENWDSYFTSPVHMDHVASNSPSRDAAVLQTIIQPLVPSSQHSPAIALDPSTAELISYYRQAQIVTASTAWGLDDTPVTASESGYDSLHQDNFAIDMNMQPRARHVSQATFVDNVDGSLMPGLTKTQDTGKKTAGKQRRQSDAQHVQKDTGYTQGNTRRRMGNKPSKSVSYVAAHA</sequence>
<evidence type="ECO:0000313" key="3">
    <source>
        <dbReference type="Proteomes" id="UP001283341"/>
    </source>
</evidence>
<feature type="compositionally biased region" description="Basic and acidic residues" evidence="1">
    <location>
        <begin position="184"/>
        <end position="193"/>
    </location>
</feature>
<name>A0AAE0LZE3_9PEZI</name>
<reference evidence="2" key="2">
    <citation type="submission" date="2023-06" db="EMBL/GenBank/DDBJ databases">
        <authorList>
            <consortium name="Lawrence Berkeley National Laboratory"/>
            <person name="Haridas S."/>
            <person name="Hensen N."/>
            <person name="Bonometti L."/>
            <person name="Westerberg I."/>
            <person name="Brannstrom I.O."/>
            <person name="Guillou S."/>
            <person name="Cros-Aarteil S."/>
            <person name="Calhoun S."/>
            <person name="Kuo A."/>
            <person name="Mondo S."/>
            <person name="Pangilinan J."/>
            <person name="Riley R."/>
            <person name="Labutti K."/>
            <person name="Andreopoulos B."/>
            <person name="Lipzen A."/>
            <person name="Chen C."/>
            <person name="Yanf M."/>
            <person name="Daum C."/>
            <person name="Ng V."/>
            <person name="Clum A."/>
            <person name="Steindorff A."/>
            <person name="Ohm R."/>
            <person name="Martin F."/>
            <person name="Silar P."/>
            <person name="Natvig D."/>
            <person name="Lalanne C."/>
            <person name="Gautier V."/>
            <person name="Ament-Velasquez S.L."/>
            <person name="Kruys A."/>
            <person name="Hutchinson M.I."/>
            <person name="Powell A.J."/>
            <person name="Barry K."/>
            <person name="Miller A.N."/>
            <person name="Grigoriev I.V."/>
            <person name="Debuchy R."/>
            <person name="Gladieux P."/>
            <person name="Thoren M.H."/>
            <person name="Johannesson H."/>
        </authorList>
    </citation>
    <scope>NUCLEOTIDE SEQUENCE</scope>
    <source>
        <strain evidence="2">CBS 118394</strain>
    </source>
</reference>
<protein>
    <submittedName>
        <fullName evidence="2">Uncharacterized protein</fullName>
    </submittedName>
</protein>
<accession>A0AAE0LZE3</accession>
<feature type="region of interest" description="Disordered" evidence="1">
    <location>
        <begin position="162"/>
        <end position="221"/>
    </location>
</feature>
<reference evidence="2" key="1">
    <citation type="journal article" date="2023" name="Mol. Phylogenet. Evol.">
        <title>Genome-scale phylogeny and comparative genomics of the fungal order Sordariales.</title>
        <authorList>
            <person name="Hensen N."/>
            <person name="Bonometti L."/>
            <person name="Westerberg I."/>
            <person name="Brannstrom I.O."/>
            <person name="Guillou S."/>
            <person name="Cros-Aarteil S."/>
            <person name="Calhoun S."/>
            <person name="Haridas S."/>
            <person name="Kuo A."/>
            <person name="Mondo S."/>
            <person name="Pangilinan J."/>
            <person name="Riley R."/>
            <person name="LaButti K."/>
            <person name="Andreopoulos B."/>
            <person name="Lipzen A."/>
            <person name="Chen C."/>
            <person name="Yan M."/>
            <person name="Daum C."/>
            <person name="Ng V."/>
            <person name="Clum A."/>
            <person name="Steindorff A."/>
            <person name="Ohm R.A."/>
            <person name="Martin F."/>
            <person name="Silar P."/>
            <person name="Natvig D.O."/>
            <person name="Lalanne C."/>
            <person name="Gautier V."/>
            <person name="Ament-Velasquez S.L."/>
            <person name="Kruys A."/>
            <person name="Hutchinson M.I."/>
            <person name="Powell A.J."/>
            <person name="Barry K."/>
            <person name="Miller A.N."/>
            <person name="Grigoriev I.V."/>
            <person name="Debuchy R."/>
            <person name="Gladieux P."/>
            <person name="Hiltunen Thoren M."/>
            <person name="Johannesson H."/>
        </authorList>
    </citation>
    <scope>NUCLEOTIDE SEQUENCE</scope>
    <source>
        <strain evidence="2">CBS 118394</strain>
    </source>
</reference>
<evidence type="ECO:0000313" key="2">
    <source>
        <dbReference type="EMBL" id="KAK3313235.1"/>
    </source>
</evidence>
<proteinExistence type="predicted"/>
<comment type="caution">
    <text evidence="2">The sequence shown here is derived from an EMBL/GenBank/DDBJ whole genome shotgun (WGS) entry which is preliminary data.</text>
</comment>
<keyword evidence="3" id="KW-1185">Reference proteome</keyword>
<gene>
    <name evidence="2" type="ORF">B0H66DRAFT_388609</name>
</gene>
<organism evidence="2 3">
    <name type="scientific">Apodospora peruviana</name>
    <dbReference type="NCBI Taxonomy" id="516989"/>
    <lineage>
        <taxon>Eukaryota</taxon>
        <taxon>Fungi</taxon>
        <taxon>Dikarya</taxon>
        <taxon>Ascomycota</taxon>
        <taxon>Pezizomycotina</taxon>
        <taxon>Sordariomycetes</taxon>
        <taxon>Sordariomycetidae</taxon>
        <taxon>Sordariales</taxon>
        <taxon>Lasiosphaeriaceae</taxon>
        <taxon>Apodospora</taxon>
    </lineage>
</organism>
<dbReference type="AlphaFoldDB" id="A0AAE0LZE3"/>
<dbReference type="EMBL" id="JAUEDM010000008">
    <property type="protein sequence ID" value="KAK3313235.1"/>
    <property type="molecule type" value="Genomic_DNA"/>
</dbReference>
<dbReference type="Proteomes" id="UP001283341">
    <property type="component" value="Unassembled WGS sequence"/>
</dbReference>
<evidence type="ECO:0000256" key="1">
    <source>
        <dbReference type="SAM" id="MobiDB-lite"/>
    </source>
</evidence>